<organism evidence="2">
    <name type="scientific">Anguilla anguilla</name>
    <name type="common">European freshwater eel</name>
    <name type="synonym">Muraena anguilla</name>
    <dbReference type="NCBI Taxonomy" id="7936"/>
    <lineage>
        <taxon>Eukaryota</taxon>
        <taxon>Metazoa</taxon>
        <taxon>Chordata</taxon>
        <taxon>Craniata</taxon>
        <taxon>Vertebrata</taxon>
        <taxon>Euteleostomi</taxon>
        <taxon>Actinopterygii</taxon>
        <taxon>Neopterygii</taxon>
        <taxon>Teleostei</taxon>
        <taxon>Anguilliformes</taxon>
        <taxon>Anguillidae</taxon>
        <taxon>Anguilla</taxon>
    </lineage>
</organism>
<dbReference type="AlphaFoldDB" id="A0A0E9WQT1"/>
<dbReference type="EMBL" id="GBXM01016652">
    <property type="protein sequence ID" value="JAH91925.1"/>
    <property type="molecule type" value="Transcribed_RNA"/>
</dbReference>
<sequence length="91" mass="10505">MSQDLHRLVFTIKTSQWSLLCTCVYLYSDVLTPFLIHCIPISYTALYMQVFTLNHITNIQLYAMRKVQRVRYCIWGSAMACETCGVMGSLV</sequence>
<evidence type="ECO:0000256" key="1">
    <source>
        <dbReference type="SAM" id="Phobius"/>
    </source>
</evidence>
<keyword evidence="1" id="KW-0472">Membrane</keyword>
<evidence type="ECO:0000313" key="2">
    <source>
        <dbReference type="EMBL" id="JAH91925.1"/>
    </source>
</evidence>
<name>A0A0E9WQT1_ANGAN</name>
<reference evidence="2" key="2">
    <citation type="journal article" date="2015" name="Fish Shellfish Immunol.">
        <title>Early steps in the European eel (Anguilla anguilla)-Vibrio vulnificus interaction in the gills: Role of the RtxA13 toxin.</title>
        <authorList>
            <person name="Callol A."/>
            <person name="Pajuelo D."/>
            <person name="Ebbesson L."/>
            <person name="Teles M."/>
            <person name="MacKenzie S."/>
            <person name="Amaro C."/>
        </authorList>
    </citation>
    <scope>NUCLEOTIDE SEQUENCE</scope>
</reference>
<feature type="transmembrane region" description="Helical" evidence="1">
    <location>
        <begin position="34"/>
        <end position="56"/>
    </location>
</feature>
<proteinExistence type="predicted"/>
<keyword evidence="1" id="KW-1133">Transmembrane helix</keyword>
<keyword evidence="1" id="KW-0812">Transmembrane</keyword>
<protein>
    <submittedName>
        <fullName evidence="2">Uncharacterized protein</fullName>
    </submittedName>
</protein>
<reference evidence="2" key="1">
    <citation type="submission" date="2014-11" db="EMBL/GenBank/DDBJ databases">
        <authorList>
            <person name="Amaro Gonzalez C."/>
        </authorList>
    </citation>
    <scope>NUCLEOTIDE SEQUENCE</scope>
</reference>
<accession>A0A0E9WQT1</accession>